<dbReference type="InterPro" id="IPR052239">
    <property type="entry name" value="Ser/Thr-specific_kinases"/>
</dbReference>
<dbReference type="GO" id="GO:0005737">
    <property type="term" value="C:cytoplasm"/>
    <property type="evidence" value="ECO:0007669"/>
    <property type="project" value="TreeGrafter"/>
</dbReference>
<name>A0A3R6ZAC0_APHAT</name>
<dbReference type="Proteomes" id="UP000283543">
    <property type="component" value="Unassembled WGS sequence"/>
</dbReference>
<dbReference type="InterPro" id="IPR011009">
    <property type="entry name" value="Kinase-like_dom_sf"/>
</dbReference>
<protein>
    <recommendedName>
        <fullName evidence="1">non-specific serine/threonine protein kinase</fullName>
        <ecNumber evidence="1">2.7.11.1</ecNumber>
    </recommendedName>
</protein>
<evidence type="ECO:0000256" key="6">
    <source>
        <dbReference type="ARBA" id="ARBA00022840"/>
    </source>
</evidence>
<comment type="catalytic activity">
    <reaction evidence="8">
        <text>L-seryl-[protein] + ATP = O-phospho-L-seryl-[protein] + ADP + H(+)</text>
        <dbReference type="Rhea" id="RHEA:17989"/>
        <dbReference type="Rhea" id="RHEA-COMP:9863"/>
        <dbReference type="Rhea" id="RHEA-COMP:11604"/>
        <dbReference type="ChEBI" id="CHEBI:15378"/>
        <dbReference type="ChEBI" id="CHEBI:29999"/>
        <dbReference type="ChEBI" id="CHEBI:30616"/>
        <dbReference type="ChEBI" id="CHEBI:83421"/>
        <dbReference type="ChEBI" id="CHEBI:456216"/>
        <dbReference type="EC" id="2.7.11.1"/>
    </reaction>
</comment>
<keyword evidence="2" id="KW-0723">Serine/threonine-protein kinase</keyword>
<evidence type="ECO:0000256" key="4">
    <source>
        <dbReference type="ARBA" id="ARBA00022741"/>
    </source>
</evidence>
<dbReference type="GO" id="GO:0004674">
    <property type="term" value="F:protein serine/threonine kinase activity"/>
    <property type="evidence" value="ECO:0007669"/>
    <property type="project" value="UniProtKB-KW"/>
</dbReference>
<evidence type="ECO:0000313" key="10">
    <source>
        <dbReference type="Proteomes" id="UP000283543"/>
    </source>
</evidence>
<dbReference type="PANTHER" id="PTHR45998:SF2">
    <property type="entry name" value="SERINE_THREONINE-PROTEIN KINASE 16"/>
    <property type="match status" value="1"/>
</dbReference>
<keyword evidence="6" id="KW-0067">ATP-binding</keyword>
<dbReference type="Gene3D" id="3.30.200.20">
    <property type="entry name" value="Phosphorylase Kinase, domain 1"/>
    <property type="match status" value="1"/>
</dbReference>
<keyword evidence="3" id="KW-0808">Transferase</keyword>
<gene>
    <name evidence="9" type="ORF">DYB34_006515</name>
</gene>
<evidence type="ECO:0000313" key="9">
    <source>
        <dbReference type="EMBL" id="RHY43233.1"/>
    </source>
</evidence>
<dbReference type="VEuPathDB" id="FungiDB:H257_14490"/>
<dbReference type="EMBL" id="QUTB01008186">
    <property type="protein sequence ID" value="RHY43233.1"/>
    <property type="molecule type" value="Genomic_DNA"/>
</dbReference>
<evidence type="ECO:0000256" key="3">
    <source>
        <dbReference type="ARBA" id="ARBA00022679"/>
    </source>
</evidence>
<proteinExistence type="predicted"/>
<comment type="catalytic activity">
    <reaction evidence="7">
        <text>L-threonyl-[protein] + ATP = O-phospho-L-threonyl-[protein] + ADP + H(+)</text>
        <dbReference type="Rhea" id="RHEA:46608"/>
        <dbReference type="Rhea" id="RHEA-COMP:11060"/>
        <dbReference type="Rhea" id="RHEA-COMP:11605"/>
        <dbReference type="ChEBI" id="CHEBI:15378"/>
        <dbReference type="ChEBI" id="CHEBI:30013"/>
        <dbReference type="ChEBI" id="CHEBI:30616"/>
        <dbReference type="ChEBI" id="CHEBI:61977"/>
        <dbReference type="ChEBI" id="CHEBI:456216"/>
        <dbReference type="EC" id="2.7.11.1"/>
    </reaction>
</comment>
<dbReference type="AlphaFoldDB" id="A0A3R6ZAC0"/>
<dbReference type="PANTHER" id="PTHR45998">
    <property type="entry name" value="SERINE/THREONINE-PROTEIN KINASE 16"/>
    <property type="match status" value="1"/>
</dbReference>
<dbReference type="SUPFAM" id="SSF56112">
    <property type="entry name" value="Protein kinase-like (PK-like)"/>
    <property type="match status" value="1"/>
</dbReference>
<dbReference type="EC" id="2.7.11.1" evidence="1"/>
<dbReference type="GO" id="GO:0005524">
    <property type="term" value="F:ATP binding"/>
    <property type="evidence" value="ECO:0007669"/>
    <property type="project" value="UniProtKB-KW"/>
</dbReference>
<keyword evidence="5" id="KW-0418">Kinase</keyword>
<evidence type="ECO:0000256" key="2">
    <source>
        <dbReference type="ARBA" id="ARBA00022527"/>
    </source>
</evidence>
<comment type="caution">
    <text evidence="9">The sequence shown here is derived from an EMBL/GenBank/DDBJ whole genome shotgun (WGS) entry which is preliminary data.</text>
</comment>
<evidence type="ECO:0000256" key="5">
    <source>
        <dbReference type="ARBA" id="ARBA00022777"/>
    </source>
</evidence>
<accession>A0A3R6ZAC0</accession>
<organism evidence="9 10">
    <name type="scientific">Aphanomyces astaci</name>
    <name type="common">Crayfish plague agent</name>
    <dbReference type="NCBI Taxonomy" id="112090"/>
    <lineage>
        <taxon>Eukaryota</taxon>
        <taxon>Sar</taxon>
        <taxon>Stramenopiles</taxon>
        <taxon>Oomycota</taxon>
        <taxon>Saprolegniomycetes</taxon>
        <taxon>Saprolegniales</taxon>
        <taxon>Verrucalvaceae</taxon>
        <taxon>Aphanomyces</taxon>
    </lineage>
</organism>
<keyword evidence="4" id="KW-0547">Nucleotide-binding</keyword>
<sequence>MLQLEEWSIKQHCHAKRSAVRRYAVVLDGSHVHQRVVIDTDLAEGGFSFVYVVHDVDTMEQFAMKKIPCQSSEQRQLVSHELGYRMLIVHNKCRHKHLMPLVDYAVVHTAAPDTSTYFLVFPLVEVHICIMHAYLTFL</sequence>
<evidence type="ECO:0000256" key="1">
    <source>
        <dbReference type="ARBA" id="ARBA00012513"/>
    </source>
</evidence>
<evidence type="ECO:0000256" key="8">
    <source>
        <dbReference type="ARBA" id="ARBA00048679"/>
    </source>
</evidence>
<reference evidence="9 10" key="1">
    <citation type="submission" date="2018-08" db="EMBL/GenBank/DDBJ databases">
        <title>Aphanomyces genome sequencing and annotation.</title>
        <authorList>
            <person name="Minardi D."/>
            <person name="Oidtmann B."/>
            <person name="Van Der Giezen M."/>
            <person name="Studholme D.J."/>
        </authorList>
    </citation>
    <scope>NUCLEOTIDE SEQUENCE [LARGE SCALE GENOMIC DNA]</scope>
    <source>
        <strain evidence="9 10">Si</strain>
    </source>
</reference>
<evidence type="ECO:0000256" key="7">
    <source>
        <dbReference type="ARBA" id="ARBA00047899"/>
    </source>
</evidence>